<dbReference type="Pfam" id="PF16732">
    <property type="entry name" value="ComP_DUS"/>
    <property type="match status" value="1"/>
</dbReference>
<keyword evidence="2" id="KW-1133">Transmembrane helix</keyword>
<dbReference type="InterPro" id="IPR045584">
    <property type="entry name" value="Pilin-like"/>
</dbReference>
<comment type="caution">
    <text evidence="3">The sequence shown here is derived from an EMBL/GenBank/DDBJ whole genome shotgun (WGS) entry which is preliminary data.</text>
</comment>
<dbReference type="GO" id="GO:0015628">
    <property type="term" value="P:protein secretion by the type II secretion system"/>
    <property type="evidence" value="ECO:0007669"/>
    <property type="project" value="InterPro"/>
</dbReference>
<dbReference type="OrthoDB" id="8592370at2"/>
<dbReference type="PANTHER" id="PTHR30093">
    <property type="entry name" value="GENERAL SECRETION PATHWAY PROTEIN G"/>
    <property type="match status" value="1"/>
</dbReference>
<dbReference type="PRINTS" id="PR00813">
    <property type="entry name" value="BCTERIALGSPG"/>
</dbReference>
<dbReference type="SUPFAM" id="SSF54523">
    <property type="entry name" value="Pili subunits"/>
    <property type="match status" value="1"/>
</dbReference>
<dbReference type="Proteomes" id="UP000308430">
    <property type="component" value="Unassembled WGS sequence"/>
</dbReference>
<dbReference type="Gene3D" id="3.30.700.10">
    <property type="entry name" value="Glycoprotein, Type 4 Pilin"/>
    <property type="match status" value="1"/>
</dbReference>
<keyword evidence="2" id="KW-0472">Membrane</keyword>
<proteinExistence type="predicted"/>
<reference evidence="3 4" key="1">
    <citation type="submission" date="2019-04" db="EMBL/GenBank/DDBJ databases">
        <title>Azoarcus nasutitermitis sp. nov. isolated from termite nest.</title>
        <authorList>
            <person name="Lin S.-Y."/>
            <person name="Hameed A."/>
            <person name="Hsu Y.-H."/>
            <person name="Young C.-C."/>
        </authorList>
    </citation>
    <scope>NUCLEOTIDE SEQUENCE [LARGE SCALE GENOMIC DNA]</scope>
    <source>
        <strain evidence="3 4">CC-YHH838</strain>
    </source>
</reference>
<gene>
    <name evidence="3" type="ORF">E6C76_10150</name>
</gene>
<dbReference type="EMBL" id="SSOC01000003">
    <property type="protein sequence ID" value="THF65890.1"/>
    <property type="molecule type" value="Genomic_DNA"/>
</dbReference>
<feature type="transmembrane region" description="Helical" evidence="2">
    <location>
        <begin position="6"/>
        <end position="30"/>
    </location>
</feature>
<evidence type="ECO:0000313" key="3">
    <source>
        <dbReference type="EMBL" id="THF65890.1"/>
    </source>
</evidence>
<dbReference type="NCBIfam" id="TIGR02532">
    <property type="entry name" value="IV_pilin_GFxxxE"/>
    <property type="match status" value="1"/>
</dbReference>
<evidence type="ECO:0000313" key="4">
    <source>
        <dbReference type="Proteomes" id="UP000308430"/>
    </source>
</evidence>
<dbReference type="PANTHER" id="PTHR30093:SF47">
    <property type="entry name" value="TYPE IV PILUS NON-CORE MINOR PILIN PILE"/>
    <property type="match status" value="1"/>
</dbReference>
<evidence type="ECO:0000256" key="1">
    <source>
        <dbReference type="ARBA" id="ARBA00022481"/>
    </source>
</evidence>
<dbReference type="Pfam" id="PF07963">
    <property type="entry name" value="N_methyl"/>
    <property type="match status" value="1"/>
</dbReference>
<protein>
    <submittedName>
        <fullName evidence="3">Prepilin-type N-terminal cleavage/methylation domain-containing protein</fullName>
    </submittedName>
</protein>
<dbReference type="GO" id="GO:0015627">
    <property type="term" value="C:type II protein secretion system complex"/>
    <property type="evidence" value="ECO:0007669"/>
    <property type="project" value="InterPro"/>
</dbReference>
<sequence>MTRSRGFTLIEVMIVVVIVGILASIAYPSYQQHVLKTRRALATGCLLELSQFMERYYTTNMSYAGAALPNTSCRGDLGNFYTFQFAANQPTATTYLINAVPQGAQQRDTLCGTLGLNHTGTRTEGGTGSVAECW</sequence>
<dbReference type="AlphaFoldDB" id="A0A4S4B092"/>
<dbReference type="InterPro" id="IPR012902">
    <property type="entry name" value="N_methyl_site"/>
</dbReference>
<name>A0A4S4B092_9RHOO</name>
<organism evidence="3 4">
    <name type="scientific">Pseudothauera nasutitermitis</name>
    <dbReference type="NCBI Taxonomy" id="2565930"/>
    <lineage>
        <taxon>Bacteria</taxon>
        <taxon>Pseudomonadati</taxon>
        <taxon>Pseudomonadota</taxon>
        <taxon>Betaproteobacteria</taxon>
        <taxon>Rhodocyclales</taxon>
        <taxon>Zoogloeaceae</taxon>
        <taxon>Pseudothauera</taxon>
    </lineage>
</organism>
<evidence type="ECO:0000256" key="2">
    <source>
        <dbReference type="SAM" id="Phobius"/>
    </source>
</evidence>
<dbReference type="InterPro" id="IPR031982">
    <property type="entry name" value="PilE-like"/>
</dbReference>
<keyword evidence="1" id="KW-0488">Methylation</keyword>
<dbReference type="RefSeq" id="WP_136348096.1">
    <property type="nucleotide sequence ID" value="NZ_SSOC01000003.1"/>
</dbReference>
<dbReference type="PROSITE" id="PS00409">
    <property type="entry name" value="PROKAR_NTER_METHYL"/>
    <property type="match status" value="1"/>
</dbReference>
<keyword evidence="2" id="KW-0812">Transmembrane</keyword>
<accession>A0A4S4B092</accession>
<dbReference type="InterPro" id="IPR000983">
    <property type="entry name" value="Bac_GSPG_pilin"/>
</dbReference>
<keyword evidence="4" id="KW-1185">Reference proteome</keyword>
<dbReference type="GO" id="GO:0043683">
    <property type="term" value="P:type IV pilus assembly"/>
    <property type="evidence" value="ECO:0007669"/>
    <property type="project" value="InterPro"/>
</dbReference>